<dbReference type="AlphaFoldDB" id="I1XKH2"/>
<dbReference type="STRING" id="754476.Q7A_2077"/>
<proteinExistence type="predicted"/>
<protein>
    <recommendedName>
        <fullName evidence="1">DUF7931 domain-containing protein</fullName>
    </recommendedName>
</protein>
<dbReference type="InterPro" id="IPR057691">
    <property type="entry name" value="DUF7931"/>
</dbReference>
<evidence type="ECO:0000259" key="1">
    <source>
        <dbReference type="Pfam" id="PF25559"/>
    </source>
</evidence>
<dbReference type="RefSeq" id="WP_014707259.1">
    <property type="nucleotide sequence ID" value="NC_017857.3"/>
</dbReference>
<organism evidence="2 3">
    <name type="scientific">Methylophaga nitratireducenticrescens</name>
    <dbReference type="NCBI Taxonomy" id="754476"/>
    <lineage>
        <taxon>Bacteria</taxon>
        <taxon>Pseudomonadati</taxon>
        <taxon>Pseudomonadota</taxon>
        <taxon>Gammaproteobacteria</taxon>
        <taxon>Thiotrichales</taxon>
        <taxon>Piscirickettsiaceae</taxon>
        <taxon>Methylophaga</taxon>
    </lineage>
</organism>
<dbReference type="Proteomes" id="UP000009144">
    <property type="component" value="Chromosome"/>
</dbReference>
<gene>
    <name evidence="2" type="ordered locus">Q7A_2077</name>
</gene>
<reference evidence="2 3" key="1">
    <citation type="journal article" date="2012" name="J. Bacteriol.">
        <title>Complete genome sequences of Methylophaga sp. strain JAM1 and Methylophaga sp. strain JAM7.</title>
        <authorList>
            <person name="Villeneuve C."/>
            <person name="Martineau C."/>
            <person name="Mauffrey F."/>
            <person name="Villemur R."/>
        </authorList>
    </citation>
    <scope>NUCLEOTIDE SEQUENCE [LARGE SCALE GENOMIC DNA]</scope>
    <source>
        <strain evidence="2 3">JAM1</strain>
    </source>
</reference>
<dbReference type="EMBL" id="CP003390">
    <property type="protein sequence ID" value="AFI84891.1"/>
    <property type="molecule type" value="Genomic_DNA"/>
</dbReference>
<dbReference type="KEGG" id="mej:Q7A_2077"/>
<dbReference type="Pfam" id="PF25559">
    <property type="entry name" value="DUF7931"/>
    <property type="match status" value="1"/>
</dbReference>
<dbReference type="PATRIC" id="fig|754476.3.peg.2054"/>
<dbReference type="OrthoDB" id="6999610at2"/>
<feature type="domain" description="DUF7931" evidence="1">
    <location>
        <begin position="20"/>
        <end position="166"/>
    </location>
</feature>
<keyword evidence="3" id="KW-1185">Reference proteome</keyword>
<dbReference type="eggNOG" id="COG2153">
    <property type="taxonomic scope" value="Bacteria"/>
</dbReference>
<accession>I1XKH2</accession>
<name>I1XKH2_METNJ</name>
<reference evidence="2 3" key="2">
    <citation type="journal article" date="2013" name="Int. J. Syst. Evol. Microbiol.">
        <title>Methylophaga nitratireducenticrescens sp. nov. and Methylophaga frappieri sp. nov., isolated from the biofilm of the methanol-fed denitrification system treating the seawater at the Montreal Biodome.</title>
        <authorList>
            <person name="Villeneuve C."/>
            <person name="Martineau C."/>
            <person name="Mauffrey F."/>
            <person name="Villemur R."/>
        </authorList>
    </citation>
    <scope>NUCLEOTIDE SEQUENCE [LARGE SCALE GENOMIC DNA]</scope>
    <source>
        <strain evidence="2 3">JAM1</strain>
    </source>
</reference>
<sequence length="168" mass="19067">MTDNSNQAETNQIIAFDGKHEAAAAVLALVETAQREICFLGSDLDMVLLDNPAVIDCLKQLCINSRRTQIRILVDETQSSIMNSHRLLPLISKLTSSISVHILSEKQQRPKNIVMLVDHSGYLRCLNNQRYQGQANLHDPLTVRELKQQFEECWNHSFADVATRRLNL</sequence>
<dbReference type="SUPFAM" id="SSF56024">
    <property type="entry name" value="Phospholipase D/nuclease"/>
    <property type="match status" value="1"/>
</dbReference>
<evidence type="ECO:0000313" key="3">
    <source>
        <dbReference type="Proteomes" id="UP000009144"/>
    </source>
</evidence>
<evidence type="ECO:0000313" key="2">
    <source>
        <dbReference type="EMBL" id="AFI84891.1"/>
    </source>
</evidence>
<dbReference type="HOGENOM" id="CLU_075058_1_1_6"/>